<dbReference type="AlphaFoldDB" id="A0A081NL92"/>
<dbReference type="Gene3D" id="1.10.150.20">
    <property type="entry name" value="5' to 3' exonuclease, C-terminal subdomain"/>
    <property type="match status" value="2"/>
</dbReference>
<dbReference type="InterPro" id="IPR013840">
    <property type="entry name" value="DNAligase_N"/>
</dbReference>
<keyword evidence="11" id="KW-1185">Reference proteome</keyword>
<dbReference type="InterPro" id="IPR001679">
    <property type="entry name" value="DNA_ligase"/>
</dbReference>
<organism evidence="10 11">
    <name type="scientific">Endozoicomonas numazuensis</name>
    <dbReference type="NCBI Taxonomy" id="1137799"/>
    <lineage>
        <taxon>Bacteria</taxon>
        <taxon>Pseudomonadati</taxon>
        <taxon>Pseudomonadota</taxon>
        <taxon>Gammaproteobacteria</taxon>
        <taxon>Oceanospirillales</taxon>
        <taxon>Endozoicomonadaceae</taxon>
        <taxon>Endozoicomonas</taxon>
    </lineage>
</organism>
<comment type="catalytic activity">
    <reaction evidence="7">
        <text>NAD(+) + (deoxyribonucleotide)n-3'-hydroxyl + 5'-phospho-(deoxyribonucleotide)m = (deoxyribonucleotide)n+m + AMP + beta-nicotinamide D-nucleotide.</text>
        <dbReference type="EC" id="6.5.1.2"/>
    </reaction>
</comment>
<dbReference type="PIRSF" id="PIRSF001604">
    <property type="entry name" value="LigA"/>
    <property type="match status" value="1"/>
</dbReference>
<sequence>MKHLFTFLILLIPMTAWSACPSWSSEQAEKQIVALQKEVKHHDDLYFNRHSPVLTDSEYDALNAQLQSLKKCFPELTLPAVAEENAEGDIDHRAFMGSLKKARNKKDIERFLKEAGKERILIQPKIDGVAAELVYQNGKLVSASTRGTGDKGENILDAVKLMPMIPKELKTEFNDIILHGELFARLDDAVKNSGYSSARHYVSGHISRNDLDVLSLGSIEFFPWRWVNSPFESDNTVINLLYSYGFELPTMYTDLGKSLKDIEKIRQTYLNRSDVEPFLMDGIVLKLDNLELRKKMGWNSHNPAWAIAWKFPSDSAVTEVKSVDFRVGRTGHITPVLQLEPVEINGETIQQVSLGSIKNLTEKDIAIGDQISVQLKGAATPVFGNVILRPEHRTKPSIPDQAQYDAFSCLKATPGCEEQLTSRLKWLGMRLDIPFLHKDVIHTLIVKKNITRFPDLFTLTYPHLKEAGLSEDSAKAMLAALQQVHSQPFKNQIRALSIPQVGESRSKKMAAHFKSWERLLNASLEEITSVALMTGDQAQTVKNYLATPEVDSSIQFFKHP</sequence>
<dbReference type="EMBL" id="JOKH01000001">
    <property type="protein sequence ID" value="KEQ19215.1"/>
    <property type="molecule type" value="Genomic_DNA"/>
</dbReference>
<keyword evidence="8" id="KW-0732">Signal</keyword>
<dbReference type="InterPro" id="IPR033136">
    <property type="entry name" value="DNA_ligase_CS"/>
</dbReference>
<evidence type="ECO:0000256" key="5">
    <source>
        <dbReference type="ARBA" id="ARBA00023027"/>
    </source>
</evidence>
<dbReference type="GO" id="GO:0006281">
    <property type="term" value="P:DNA repair"/>
    <property type="evidence" value="ECO:0007669"/>
    <property type="project" value="UniProtKB-KW"/>
</dbReference>
<dbReference type="InterPro" id="IPR012340">
    <property type="entry name" value="NA-bd_OB-fold"/>
</dbReference>
<dbReference type="STRING" id="1137799.GZ78_04265"/>
<dbReference type="GO" id="GO:0003911">
    <property type="term" value="F:DNA ligase (NAD+) activity"/>
    <property type="evidence" value="ECO:0007669"/>
    <property type="project" value="UniProtKB-EC"/>
</dbReference>
<dbReference type="Pfam" id="PF01653">
    <property type="entry name" value="DNA_ligase_aden"/>
    <property type="match status" value="1"/>
</dbReference>
<dbReference type="SUPFAM" id="SSF56091">
    <property type="entry name" value="DNA ligase/mRNA capping enzyme, catalytic domain"/>
    <property type="match status" value="1"/>
</dbReference>
<gene>
    <name evidence="10" type="ORF">GZ78_04265</name>
</gene>
<dbReference type="Pfam" id="PF12826">
    <property type="entry name" value="HHH_2"/>
    <property type="match status" value="1"/>
</dbReference>
<comment type="caution">
    <text evidence="10">The sequence shown here is derived from an EMBL/GenBank/DDBJ whole genome shotgun (WGS) entry which is preliminary data.</text>
</comment>
<evidence type="ECO:0000256" key="7">
    <source>
        <dbReference type="ARBA" id="ARBA00034005"/>
    </source>
</evidence>
<feature type="domain" description="NAD-dependent DNA ligase N-terminal" evidence="9">
    <location>
        <begin position="27"/>
        <end position="432"/>
    </location>
</feature>
<evidence type="ECO:0000259" key="9">
    <source>
        <dbReference type="SMART" id="SM00532"/>
    </source>
</evidence>
<dbReference type="EC" id="6.5.1.2" evidence="1"/>
<keyword evidence="4" id="KW-0227">DNA damage</keyword>
<evidence type="ECO:0000313" key="10">
    <source>
        <dbReference type="EMBL" id="KEQ19215.1"/>
    </source>
</evidence>
<name>A0A081NL92_9GAMM</name>
<dbReference type="InterPro" id="IPR004150">
    <property type="entry name" value="NAD_DNA_ligase_OB"/>
</dbReference>
<dbReference type="PROSITE" id="PS01056">
    <property type="entry name" value="DNA_LIGASE_N2"/>
    <property type="match status" value="1"/>
</dbReference>
<evidence type="ECO:0000256" key="6">
    <source>
        <dbReference type="ARBA" id="ARBA00023204"/>
    </source>
</evidence>
<dbReference type="SUPFAM" id="SSF50249">
    <property type="entry name" value="Nucleic acid-binding proteins"/>
    <property type="match status" value="1"/>
</dbReference>
<evidence type="ECO:0000256" key="8">
    <source>
        <dbReference type="SAM" id="SignalP"/>
    </source>
</evidence>
<protein>
    <recommendedName>
        <fullName evidence="1">DNA ligase (NAD(+))</fullName>
        <ecNumber evidence="1">6.5.1.2</ecNumber>
    </recommendedName>
</protein>
<accession>A0A081NL92</accession>
<evidence type="ECO:0000256" key="3">
    <source>
        <dbReference type="ARBA" id="ARBA00022705"/>
    </source>
</evidence>
<dbReference type="PROSITE" id="PS51257">
    <property type="entry name" value="PROKAR_LIPOPROTEIN"/>
    <property type="match status" value="1"/>
</dbReference>
<dbReference type="InterPro" id="IPR041663">
    <property type="entry name" value="DisA/LigA_HHH"/>
</dbReference>
<dbReference type="Gene3D" id="3.30.470.30">
    <property type="entry name" value="DNA ligase/mRNA capping enzyme"/>
    <property type="match status" value="1"/>
</dbReference>
<keyword evidence="3" id="KW-0235">DNA replication</keyword>
<reference evidence="10 11" key="1">
    <citation type="submission" date="2014-06" db="EMBL/GenBank/DDBJ databases">
        <title>Whole Genome Sequences of Three Symbiotic Endozoicomonas Bacteria.</title>
        <authorList>
            <person name="Neave M.J."/>
            <person name="Apprill A."/>
            <person name="Voolstra C.R."/>
        </authorList>
    </citation>
    <scope>NUCLEOTIDE SEQUENCE [LARGE SCALE GENOMIC DNA]</scope>
    <source>
        <strain evidence="10 11">DSM 25634</strain>
    </source>
</reference>
<dbReference type="InterPro" id="IPR013839">
    <property type="entry name" value="DNAligase_adenylation"/>
</dbReference>
<dbReference type="GO" id="GO:0046872">
    <property type="term" value="F:metal ion binding"/>
    <property type="evidence" value="ECO:0007669"/>
    <property type="project" value="UniProtKB-KW"/>
</dbReference>
<dbReference type="Gene3D" id="2.40.50.140">
    <property type="entry name" value="Nucleic acid-binding proteins"/>
    <property type="match status" value="1"/>
</dbReference>
<dbReference type="SUPFAM" id="SSF47781">
    <property type="entry name" value="RuvA domain 2-like"/>
    <property type="match status" value="1"/>
</dbReference>
<dbReference type="Gene3D" id="1.10.287.610">
    <property type="entry name" value="Helix hairpin bin"/>
    <property type="match status" value="1"/>
</dbReference>
<dbReference type="eggNOG" id="COG0272">
    <property type="taxonomic scope" value="Bacteria"/>
</dbReference>
<feature type="chain" id="PRO_5001760884" description="DNA ligase (NAD(+))" evidence="8">
    <location>
        <begin position="19"/>
        <end position="560"/>
    </location>
</feature>
<keyword evidence="6" id="KW-0234">DNA repair</keyword>
<dbReference type="SMART" id="SM00532">
    <property type="entry name" value="LIGANc"/>
    <property type="match status" value="1"/>
</dbReference>
<evidence type="ECO:0000256" key="1">
    <source>
        <dbReference type="ARBA" id="ARBA00012722"/>
    </source>
</evidence>
<dbReference type="OrthoDB" id="9759736at2"/>
<evidence type="ECO:0000256" key="2">
    <source>
        <dbReference type="ARBA" id="ARBA00022598"/>
    </source>
</evidence>
<proteinExistence type="predicted"/>
<dbReference type="InterPro" id="IPR010994">
    <property type="entry name" value="RuvA_2-like"/>
</dbReference>
<evidence type="ECO:0000313" key="11">
    <source>
        <dbReference type="Proteomes" id="UP000028073"/>
    </source>
</evidence>
<feature type="signal peptide" evidence="8">
    <location>
        <begin position="1"/>
        <end position="18"/>
    </location>
</feature>
<dbReference type="Pfam" id="PF03120">
    <property type="entry name" value="OB_DNA_ligase"/>
    <property type="match status" value="1"/>
</dbReference>
<evidence type="ECO:0000256" key="4">
    <source>
        <dbReference type="ARBA" id="ARBA00022763"/>
    </source>
</evidence>
<dbReference type="RefSeq" id="WP_034832907.1">
    <property type="nucleotide sequence ID" value="NZ_JOKH01000001.1"/>
</dbReference>
<keyword evidence="5" id="KW-0520">NAD</keyword>
<dbReference type="GO" id="GO:0006260">
    <property type="term" value="P:DNA replication"/>
    <property type="evidence" value="ECO:0007669"/>
    <property type="project" value="UniProtKB-KW"/>
</dbReference>
<keyword evidence="2" id="KW-0436">Ligase</keyword>
<dbReference type="Proteomes" id="UP000028073">
    <property type="component" value="Unassembled WGS sequence"/>
</dbReference>